<dbReference type="SUPFAM" id="SSF53807">
    <property type="entry name" value="Helical backbone' metal receptor"/>
    <property type="match status" value="1"/>
</dbReference>
<dbReference type="PANTHER" id="PTHR30535">
    <property type="entry name" value="VITAMIN B12-BINDING PROTEIN"/>
    <property type="match status" value="1"/>
</dbReference>
<proteinExistence type="inferred from homology"/>
<name>A0A9D0ZMF5_9FIRM</name>
<evidence type="ECO:0000256" key="1">
    <source>
        <dbReference type="ARBA" id="ARBA00008814"/>
    </source>
</evidence>
<dbReference type="Proteomes" id="UP000824260">
    <property type="component" value="Unassembled WGS sequence"/>
</dbReference>
<dbReference type="InterPro" id="IPR050902">
    <property type="entry name" value="ABC_Transporter_SBP"/>
</dbReference>
<feature type="signal peptide" evidence="2">
    <location>
        <begin position="1"/>
        <end position="24"/>
    </location>
</feature>
<protein>
    <submittedName>
        <fullName evidence="4">ABC transporter substrate-binding protein</fullName>
    </submittedName>
</protein>
<keyword evidence="2" id="KW-0732">Signal</keyword>
<dbReference type="AlphaFoldDB" id="A0A9D0ZMF5"/>
<reference evidence="4" key="1">
    <citation type="submission" date="2020-10" db="EMBL/GenBank/DDBJ databases">
        <authorList>
            <person name="Gilroy R."/>
        </authorList>
    </citation>
    <scope>NUCLEOTIDE SEQUENCE</scope>
    <source>
        <strain evidence="4">ChiSjej6B24-2974</strain>
    </source>
</reference>
<organism evidence="4 5">
    <name type="scientific">Candidatus Pullichristensenella stercorigallinarum</name>
    <dbReference type="NCBI Taxonomy" id="2840909"/>
    <lineage>
        <taxon>Bacteria</taxon>
        <taxon>Bacillati</taxon>
        <taxon>Bacillota</taxon>
        <taxon>Clostridia</taxon>
        <taxon>Candidatus Pullichristensenella</taxon>
    </lineage>
</organism>
<feature type="chain" id="PRO_5039016942" evidence="2">
    <location>
        <begin position="25"/>
        <end position="322"/>
    </location>
</feature>
<evidence type="ECO:0000313" key="4">
    <source>
        <dbReference type="EMBL" id="HIQ82892.1"/>
    </source>
</evidence>
<reference evidence="4" key="2">
    <citation type="journal article" date="2021" name="PeerJ">
        <title>Extensive microbial diversity within the chicken gut microbiome revealed by metagenomics and culture.</title>
        <authorList>
            <person name="Gilroy R."/>
            <person name="Ravi A."/>
            <person name="Getino M."/>
            <person name="Pursley I."/>
            <person name="Horton D.L."/>
            <person name="Alikhan N.F."/>
            <person name="Baker D."/>
            <person name="Gharbi K."/>
            <person name="Hall N."/>
            <person name="Watson M."/>
            <person name="Adriaenssens E.M."/>
            <person name="Foster-Nyarko E."/>
            <person name="Jarju S."/>
            <person name="Secka A."/>
            <person name="Antonio M."/>
            <person name="Oren A."/>
            <person name="Chaudhuri R.R."/>
            <person name="La Ragione R."/>
            <person name="Hildebrand F."/>
            <person name="Pallen M.J."/>
        </authorList>
    </citation>
    <scope>NUCLEOTIDE SEQUENCE</scope>
    <source>
        <strain evidence="4">ChiSjej6B24-2974</strain>
    </source>
</reference>
<evidence type="ECO:0000313" key="5">
    <source>
        <dbReference type="Proteomes" id="UP000824260"/>
    </source>
</evidence>
<dbReference type="EMBL" id="DVFZ01000071">
    <property type="protein sequence ID" value="HIQ82892.1"/>
    <property type="molecule type" value="Genomic_DNA"/>
</dbReference>
<gene>
    <name evidence="4" type="ORF">IAA52_07285</name>
</gene>
<dbReference type="PROSITE" id="PS50983">
    <property type="entry name" value="FE_B12_PBP"/>
    <property type="match status" value="1"/>
</dbReference>
<feature type="domain" description="Fe/B12 periplasmic-binding" evidence="3">
    <location>
        <begin position="46"/>
        <end position="320"/>
    </location>
</feature>
<dbReference type="InterPro" id="IPR002491">
    <property type="entry name" value="ABC_transptr_periplasmic_BD"/>
</dbReference>
<evidence type="ECO:0000259" key="3">
    <source>
        <dbReference type="PROSITE" id="PS50983"/>
    </source>
</evidence>
<dbReference type="Gene3D" id="3.40.50.1980">
    <property type="entry name" value="Nitrogenase molybdenum iron protein domain"/>
    <property type="match status" value="2"/>
</dbReference>
<dbReference type="Pfam" id="PF01497">
    <property type="entry name" value="Peripla_BP_2"/>
    <property type="match status" value="1"/>
</dbReference>
<dbReference type="PANTHER" id="PTHR30535:SF7">
    <property type="entry name" value="IRON(III) DICITRATE-BINDING PROTEIN"/>
    <property type="match status" value="1"/>
</dbReference>
<comment type="similarity">
    <text evidence="1">Belongs to the bacterial solute-binding protein 8 family.</text>
</comment>
<accession>A0A9D0ZMF5</accession>
<evidence type="ECO:0000256" key="2">
    <source>
        <dbReference type="SAM" id="SignalP"/>
    </source>
</evidence>
<sequence>MKRIMAFALCLTLLLSAFAGGAVAEEEPVVIENMGRTTTYEEAPETAVALSYSIAEIMVALGLEDKIVAIAPSMYILDQVSEEYRETVGSFPVLEGSYGVPTLETVLDTGAEFVFGDAYSFYANSVGTVEDFEAAGVNIYATEGTYVEDATFENIYNDIINIGKIFRVEERAGELVAQLREREAAVEASVAGLDPVRVFYFDSDTGGGVDMSTVGNTGLQSLMLEMAGAENIFNDVEGQFVAVSWEDVVDRDPEYIIVCDYYGEGYADEKIAELKANPATMDMDAVVNDRFIVVPGMAMFPSLECMDAVELIAAGLHPDEAA</sequence>
<comment type="caution">
    <text evidence="4">The sequence shown here is derived from an EMBL/GenBank/DDBJ whole genome shotgun (WGS) entry which is preliminary data.</text>
</comment>